<evidence type="ECO:0000313" key="5">
    <source>
        <dbReference type="EMBL" id="KAK7293459.1"/>
    </source>
</evidence>
<dbReference type="GO" id="GO:0033619">
    <property type="term" value="P:membrane protein proteolysis"/>
    <property type="evidence" value="ECO:0007669"/>
    <property type="project" value="TreeGrafter"/>
</dbReference>
<dbReference type="GO" id="GO:0042500">
    <property type="term" value="F:aspartic endopeptidase activity, intramembrane cleaving"/>
    <property type="evidence" value="ECO:0007669"/>
    <property type="project" value="InterPro"/>
</dbReference>
<keyword evidence="4" id="KW-0812">Transmembrane</keyword>
<comment type="caution">
    <text evidence="5">The sequence shown here is derived from an EMBL/GenBank/DDBJ whole genome shotgun (WGS) entry which is preliminary data.</text>
</comment>
<evidence type="ECO:0000256" key="1">
    <source>
        <dbReference type="ARBA" id="ARBA00004477"/>
    </source>
</evidence>
<dbReference type="InterPro" id="IPR007369">
    <property type="entry name" value="Peptidase_A22B_SPP"/>
</dbReference>
<protein>
    <submittedName>
        <fullName evidence="5">Uncharacterized protein</fullName>
    </submittedName>
</protein>
<keyword evidence="6" id="KW-1185">Reference proteome</keyword>
<proteinExistence type="predicted"/>
<keyword evidence="2" id="KW-0645">Protease</keyword>
<gene>
    <name evidence="5" type="ORF">RJT34_16325</name>
</gene>
<dbReference type="GO" id="GO:0098553">
    <property type="term" value="C:lumenal side of endoplasmic reticulum membrane"/>
    <property type="evidence" value="ECO:0007669"/>
    <property type="project" value="TreeGrafter"/>
</dbReference>
<evidence type="ECO:0000256" key="2">
    <source>
        <dbReference type="ARBA" id="ARBA00022670"/>
    </source>
</evidence>
<evidence type="ECO:0000256" key="4">
    <source>
        <dbReference type="SAM" id="Phobius"/>
    </source>
</evidence>
<dbReference type="Pfam" id="PF04258">
    <property type="entry name" value="Peptidase_A22B"/>
    <property type="match status" value="1"/>
</dbReference>
<dbReference type="PANTHER" id="PTHR12174:SF23">
    <property type="entry name" value="MINOR HISTOCOMPATIBILITY ANTIGEN H13"/>
    <property type="match status" value="1"/>
</dbReference>
<organism evidence="5 6">
    <name type="scientific">Clitoria ternatea</name>
    <name type="common">Butterfly pea</name>
    <dbReference type="NCBI Taxonomy" id="43366"/>
    <lineage>
        <taxon>Eukaryota</taxon>
        <taxon>Viridiplantae</taxon>
        <taxon>Streptophyta</taxon>
        <taxon>Embryophyta</taxon>
        <taxon>Tracheophyta</taxon>
        <taxon>Spermatophyta</taxon>
        <taxon>Magnoliopsida</taxon>
        <taxon>eudicotyledons</taxon>
        <taxon>Gunneridae</taxon>
        <taxon>Pentapetalae</taxon>
        <taxon>rosids</taxon>
        <taxon>fabids</taxon>
        <taxon>Fabales</taxon>
        <taxon>Fabaceae</taxon>
        <taxon>Papilionoideae</taxon>
        <taxon>50 kb inversion clade</taxon>
        <taxon>NPAAA clade</taxon>
        <taxon>indigoferoid/millettioid clade</taxon>
        <taxon>Phaseoleae</taxon>
        <taxon>Clitoria</taxon>
    </lineage>
</organism>
<keyword evidence="2" id="KW-0378">Hydrolase</keyword>
<name>A0AAN9J852_CLITE</name>
<keyword evidence="4" id="KW-1133">Transmembrane helix</keyword>
<dbReference type="GO" id="GO:0098554">
    <property type="term" value="C:cytoplasmic side of endoplasmic reticulum membrane"/>
    <property type="evidence" value="ECO:0007669"/>
    <property type="project" value="TreeGrafter"/>
</dbReference>
<evidence type="ECO:0000313" key="6">
    <source>
        <dbReference type="Proteomes" id="UP001359559"/>
    </source>
</evidence>
<evidence type="ECO:0000256" key="3">
    <source>
        <dbReference type="ARBA" id="ARBA00022824"/>
    </source>
</evidence>
<feature type="transmembrane region" description="Helical" evidence="4">
    <location>
        <begin position="50"/>
        <end position="70"/>
    </location>
</feature>
<feature type="transmembrane region" description="Helical" evidence="4">
    <location>
        <begin position="12"/>
        <end position="38"/>
    </location>
</feature>
<sequence length="115" mass="12742">MGLGWWWHLGVGVLLLVVWVWVMGGGCGLMGVSVLWLWNVLVVVWIDGDLGILCILQAGQFVYDILWVFFTPMMVSVAKSFDAPIKLLFPTSNSTRPFLVLGLGDIVIPGKMILH</sequence>
<accession>A0AAN9J852</accession>
<keyword evidence="4" id="KW-0472">Membrane</keyword>
<keyword evidence="3" id="KW-0256">Endoplasmic reticulum</keyword>
<comment type="subcellular location">
    <subcellularLocation>
        <location evidence="1">Endoplasmic reticulum membrane</location>
        <topology evidence="1">Multi-pass membrane protein</topology>
    </subcellularLocation>
</comment>
<dbReference type="GO" id="GO:0006465">
    <property type="term" value="P:signal peptide processing"/>
    <property type="evidence" value="ECO:0007669"/>
    <property type="project" value="TreeGrafter"/>
</dbReference>
<reference evidence="5 6" key="1">
    <citation type="submission" date="2024-01" db="EMBL/GenBank/DDBJ databases">
        <title>The genomes of 5 underutilized Papilionoideae crops provide insights into root nodulation and disease resistance.</title>
        <authorList>
            <person name="Yuan L."/>
        </authorList>
    </citation>
    <scope>NUCLEOTIDE SEQUENCE [LARGE SCALE GENOMIC DNA]</scope>
    <source>
        <strain evidence="5">LY-2023</strain>
        <tissue evidence="5">Leaf</tissue>
    </source>
</reference>
<dbReference type="PANTHER" id="PTHR12174">
    <property type="entry name" value="SIGNAL PEPTIDE PEPTIDASE"/>
    <property type="match status" value="1"/>
</dbReference>
<dbReference type="EMBL" id="JAYKXN010000004">
    <property type="protein sequence ID" value="KAK7293459.1"/>
    <property type="molecule type" value="Genomic_DNA"/>
</dbReference>
<dbReference type="Proteomes" id="UP001359559">
    <property type="component" value="Unassembled WGS sequence"/>
</dbReference>
<dbReference type="AlphaFoldDB" id="A0AAN9J852"/>